<evidence type="ECO:0000259" key="5">
    <source>
        <dbReference type="PROSITE" id="PS51782"/>
    </source>
</evidence>
<keyword evidence="1" id="KW-0147">Chitin-binding</keyword>
<dbReference type="InterPro" id="IPR018392">
    <property type="entry name" value="LysM"/>
</dbReference>
<dbReference type="RefSeq" id="XP_033692166.1">
    <property type="nucleotide sequence ID" value="XM_033827709.1"/>
</dbReference>
<reference evidence="6" key="1">
    <citation type="journal article" date="2020" name="Stud. Mycol.">
        <title>101 Dothideomycetes genomes: a test case for predicting lifestyles and emergence of pathogens.</title>
        <authorList>
            <person name="Haridas S."/>
            <person name="Albert R."/>
            <person name="Binder M."/>
            <person name="Bloem J."/>
            <person name="Labutti K."/>
            <person name="Salamov A."/>
            <person name="Andreopoulos B."/>
            <person name="Baker S."/>
            <person name="Barry K."/>
            <person name="Bills G."/>
            <person name="Bluhm B."/>
            <person name="Cannon C."/>
            <person name="Castanera R."/>
            <person name="Culley D."/>
            <person name="Daum C."/>
            <person name="Ezra D."/>
            <person name="Gonzalez J."/>
            <person name="Henrissat B."/>
            <person name="Kuo A."/>
            <person name="Liang C."/>
            <person name="Lipzen A."/>
            <person name="Lutzoni F."/>
            <person name="Magnuson J."/>
            <person name="Mondo S."/>
            <person name="Nolan M."/>
            <person name="Ohm R."/>
            <person name="Pangilinan J."/>
            <person name="Park H.-J."/>
            <person name="Ramirez L."/>
            <person name="Alfaro M."/>
            <person name="Sun H."/>
            <person name="Tritt A."/>
            <person name="Yoshinaga Y."/>
            <person name="Zwiers L.-H."/>
            <person name="Turgeon B."/>
            <person name="Goodwin S."/>
            <person name="Spatafora J."/>
            <person name="Crous P."/>
            <person name="Grigoriev I."/>
        </authorList>
    </citation>
    <scope>NUCLEOTIDE SEQUENCE</scope>
    <source>
        <strain evidence="6">CBS 122368</strain>
    </source>
</reference>
<keyword evidence="2 4" id="KW-0732">Signal</keyword>
<evidence type="ECO:0000256" key="2">
    <source>
        <dbReference type="ARBA" id="ARBA00022729"/>
    </source>
</evidence>
<keyword evidence="3" id="KW-0843">Virulence</keyword>
<dbReference type="InterPro" id="IPR052210">
    <property type="entry name" value="LysM1-like"/>
</dbReference>
<evidence type="ECO:0000256" key="3">
    <source>
        <dbReference type="ARBA" id="ARBA00023026"/>
    </source>
</evidence>
<keyword evidence="7" id="KW-1185">Reference proteome</keyword>
<protein>
    <submittedName>
        <fullName evidence="6">Carbohydrate-binding module family 50 protein</fullName>
    </submittedName>
</protein>
<dbReference type="SUPFAM" id="SSF54106">
    <property type="entry name" value="LysM domain"/>
    <property type="match status" value="1"/>
</dbReference>
<dbReference type="InterPro" id="IPR036779">
    <property type="entry name" value="LysM_dom_sf"/>
</dbReference>
<dbReference type="AlphaFoldDB" id="A0A6A6J4L4"/>
<feature type="domain" description="LysM" evidence="5">
    <location>
        <begin position="61"/>
        <end position="108"/>
    </location>
</feature>
<dbReference type="Gene3D" id="3.10.350.10">
    <property type="entry name" value="LysM domain"/>
    <property type="match status" value="1"/>
</dbReference>
<accession>A0A6A6J4L4</accession>
<dbReference type="GeneID" id="54581039"/>
<dbReference type="EMBL" id="ML987189">
    <property type="protein sequence ID" value="KAF2257162.1"/>
    <property type="molecule type" value="Genomic_DNA"/>
</dbReference>
<dbReference type="OrthoDB" id="2281372at2759"/>
<organism evidence="6 7">
    <name type="scientific">Trematosphaeria pertusa</name>
    <dbReference type="NCBI Taxonomy" id="390896"/>
    <lineage>
        <taxon>Eukaryota</taxon>
        <taxon>Fungi</taxon>
        <taxon>Dikarya</taxon>
        <taxon>Ascomycota</taxon>
        <taxon>Pezizomycotina</taxon>
        <taxon>Dothideomycetes</taxon>
        <taxon>Pleosporomycetidae</taxon>
        <taxon>Pleosporales</taxon>
        <taxon>Massarineae</taxon>
        <taxon>Trematosphaeriaceae</taxon>
        <taxon>Trematosphaeria</taxon>
    </lineage>
</organism>
<dbReference type="PANTHER" id="PTHR34997:SF2">
    <property type="entry name" value="LYSM DOMAIN-CONTAINING PROTEIN-RELATED"/>
    <property type="match status" value="1"/>
</dbReference>
<sequence>MAFTLSAGMALLASISAVAAVPFPGASFLQPRQATMPDHCTNYCSVGAGCVCIIRPTNCVANYTVEDGDSCTSIVAKYQSFRATDLYAWNPEIGRECFGLQSHVPVCIDVTGYTYPGPVEGGEIWTPEQTPVPVQPGIVSNCTQFEFTDSSGKPGFAALLRSNGITQAQWNAWNYPSQNDTGDWSLWAGYFSCVKA</sequence>
<dbReference type="Proteomes" id="UP000800094">
    <property type="component" value="Unassembled WGS sequence"/>
</dbReference>
<feature type="signal peptide" evidence="4">
    <location>
        <begin position="1"/>
        <end position="20"/>
    </location>
</feature>
<dbReference type="PROSITE" id="PS51782">
    <property type="entry name" value="LYSM"/>
    <property type="match status" value="1"/>
</dbReference>
<evidence type="ECO:0000256" key="4">
    <source>
        <dbReference type="SAM" id="SignalP"/>
    </source>
</evidence>
<dbReference type="CDD" id="cd00118">
    <property type="entry name" value="LysM"/>
    <property type="match status" value="1"/>
</dbReference>
<evidence type="ECO:0000313" key="6">
    <source>
        <dbReference type="EMBL" id="KAF2257162.1"/>
    </source>
</evidence>
<proteinExistence type="predicted"/>
<dbReference type="PANTHER" id="PTHR34997">
    <property type="entry name" value="AM15"/>
    <property type="match status" value="1"/>
</dbReference>
<evidence type="ECO:0000256" key="1">
    <source>
        <dbReference type="ARBA" id="ARBA00022669"/>
    </source>
</evidence>
<dbReference type="GO" id="GO:0008061">
    <property type="term" value="F:chitin binding"/>
    <property type="evidence" value="ECO:0007669"/>
    <property type="project" value="UniProtKB-KW"/>
</dbReference>
<gene>
    <name evidence="6" type="ORF">BU26DRAFT_513864</name>
</gene>
<feature type="chain" id="PRO_5025667375" evidence="4">
    <location>
        <begin position="21"/>
        <end position="196"/>
    </location>
</feature>
<name>A0A6A6J4L4_9PLEO</name>
<evidence type="ECO:0000313" key="7">
    <source>
        <dbReference type="Proteomes" id="UP000800094"/>
    </source>
</evidence>